<feature type="domain" description="Nerve growth factor-related" evidence="5">
    <location>
        <begin position="177"/>
        <end position="286"/>
    </location>
</feature>
<dbReference type="AlphaFoldDB" id="F2Q755"/>
<evidence type="ECO:0000256" key="4">
    <source>
        <dbReference type="SAM" id="SignalP"/>
    </source>
</evidence>
<evidence type="ECO:0000313" key="7">
    <source>
        <dbReference type="Proteomes" id="UP000694888"/>
    </source>
</evidence>
<dbReference type="GO" id="GO:0005163">
    <property type="term" value="F:nerve growth factor receptor binding"/>
    <property type="evidence" value="ECO:0007669"/>
    <property type="project" value="TreeGrafter"/>
</dbReference>
<keyword evidence="2" id="KW-0339">Growth factor</keyword>
<dbReference type="GO" id="GO:0048812">
    <property type="term" value="P:neuron projection morphogenesis"/>
    <property type="evidence" value="ECO:0007669"/>
    <property type="project" value="TreeGrafter"/>
</dbReference>
<protein>
    <submittedName>
        <fullName evidence="6 8">Neurotrophin</fullName>
    </submittedName>
</protein>
<evidence type="ECO:0000313" key="8">
    <source>
        <dbReference type="RefSeq" id="NP_001240690.1"/>
    </source>
</evidence>
<feature type="chain" id="PRO_5003288455" evidence="4 8">
    <location>
        <begin position="26"/>
        <end position="294"/>
    </location>
</feature>
<comment type="similarity">
    <text evidence="1">Belongs to the NGF-beta family.</text>
</comment>
<evidence type="ECO:0000256" key="1">
    <source>
        <dbReference type="ARBA" id="ARBA00010783"/>
    </source>
</evidence>
<evidence type="ECO:0000256" key="2">
    <source>
        <dbReference type="ARBA" id="ARBA00023030"/>
    </source>
</evidence>
<name>F2Q755_APLCA</name>
<evidence type="ECO:0000259" key="5">
    <source>
        <dbReference type="SMART" id="SM00140"/>
    </source>
</evidence>
<dbReference type="GO" id="GO:0008083">
    <property type="term" value="F:growth factor activity"/>
    <property type="evidence" value="ECO:0007669"/>
    <property type="project" value="UniProtKB-KW"/>
</dbReference>
<keyword evidence="7" id="KW-1185">Reference proteome</keyword>
<dbReference type="GO" id="GO:0021675">
    <property type="term" value="P:nerve development"/>
    <property type="evidence" value="ECO:0007669"/>
    <property type="project" value="TreeGrafter"/>
</dbReference>
<proteinExistence type="evidence at transcript level"/>
<dbReference type="Gene3D" id="2.10.90.10">
    <property type="entry name" value="Cystine-knot cytokines"/>
    <property type="match status" value="1"/>
</dbReference>
<reference evidence="8" key="3">
    <citation type="journal article" date="2018" name="Proc. Natl. Acad. Sci. U.S.A.">
        <title>Autocrine signaling by an Aplysia neurotrophin forms a presynaptic positive feedback loop.</title>
        <authorList>
            <person name="Jin I."/>
            <person name="Udo H."/>
            <person name="Nicholls R."/>
            <person name="Zhu H."/>
            <person name="Kandel E.R."/>
            <person name="Hawkins R.D."/>
        </authorList>
    </citation>
    <scope>NUCLEOTIDE SEQUENCE</scope>
</reference>
<dbReference type="GeneID" id="100856793"/>
<dbReference type="SUPFAM" id="SSF57501">
    <property type="entry name" value="Cystine-knot cytokines"/>
    <property type="match status" value="1"/>
</dbReference>
<dbReference type="PANTHER" id="PTHR11589:SF11">
    <property type="entry name" value="PREPRO-NEUROTROPHIN"/>
    <property type="match status" value="1"/>
</dbReference>
<dbReference type="InterPro" id="IPR002072">
    <property type="entry name" value="Nerve_growth_factor-rel"/>
</dbReference>
<dbReference type="PANTHER" id="PTHR11589">
    <property type="entry name" value="NERVE GROWTH FACTOR NGF -RELATED"/>
    <property type="match status" value="1"/>
</dbReference>
<dbReference type="Pfam" id="PF00243">
    <property type="entry name" value="NGF"/>
    <property type="match status" value="1"/>
</dbReference>
<feature type="region of interest" description="Disordered" evidence="3">
    <location>
        <begin position="129"/>
        <end position="161"/>
    </location>
</feature>
<dbReference type="GO" id="GO:0043524">
    <property type="term" value="P:negative regulation of neuron apoptotic process"/>
    <property type="evidence" value="ECO:0007669"/>
    <property type="project" value="TreeGrafter"/>
</dbReference>
<dbReference type="SMART" id="SM00140">
    <property type="entry name" value="NGF"/>
    <property type="match status" value="1"/>
</dbReference>
<feature type="region of interest" description="Disordered" evidence="3">
    <location>
        <begin position="30"/>
        <end position="117"/>
    </location>
</feature>
<dbReference type="InterPro" id="IPR029034">
    <property type="entry name" value="Cystine-knot_cytokine"/>
</dbReference>
<organism evidence="6">
    <name type="scientific">Aplysia californica</name>
    <name type="common">California sea hare</name>
    <dbReference type="NCBI Taxonomy" id="6500"/>
    <lineage>
        <taxon>Eukaryota</taxon>
        <taxon>Metazoa</taxon>
        <taxon>Spiralia</taxon>
        <taxon>Lophotrochozoa</taxon>
        <taxon>Mollusca</taxon>
        <taxon>Gastropoda</taxon>
        <taxon>Heterobranchia</taxon>
        <taxon>Euthyneura</taxon>
        <taxon>Tectipleura</taxon>
        <taxon>Aplysiida</taxon>
        <taxon>Aplysioidea</taxon>
        <taxon>Aplysiidae</taxon>
        <taxon>Aplysia</taxon>
    </lineage>
</organism>
<evidence type="ECO:0000313" key="6">
    <source>
        <dbReference type="EMBL" id="ACZ37087.1"/>
    </source>
</evidence>
<feature type="signal peptide" evidence="4 8">
    <location>
        <begin position="1"/>
        <end position="25"/>
    </location>
</feature>
<dbReference type="GO" id="GO:0038180">
    <property type="term" value="P:nerve growth factor signaling pathway"/>
    <property type="evidence" value="ECO:0007669"/>
    <property type="project" value="TreeGrafter"/>
</dbReference>
<evidence type="ECO:0000256" key="3">
    <source>
        <dbReference type="SAM" id="MobiDB-lite"/>
    </source>
</evidence>
<reference evidence="8" key="4">
    <citation type="submission" date="2025-05" db="UniProtKB">
        <authorList>
            <consortium name="RefSeq"/>
        </authorList>
    </citation>
    <scope>IDENTIFICATION</scope>
</reference>
<feature type="compositionally biased region" description="Acidic residues" evidence="3">
    <location>
        <begin position="69"/>
        <end position="87"/>
    </location>
</feature>
<accession>F2Q755</accession>
<dbReference type="RefSeq" id="NP_001240690.1">
    <property type="nucleotide sequence ID" value="NM_001253761.1"/>
</dbReference>
<dbReference type="Proteomes" id="UP000694888">
    <property type="component" value="Unplaced"/>
</dbReference>
<reference evidence="8" key="2">
    <citation type="journal article" date="2013" name="Cell Rep.">
        <title>A single Aplysia neurotrophin mediates synaptic facilitation via differentially processed isoforms.</title>
        <authorList>
            <person name="Kassabov S.R."/>
            <person name="Choi Y.B."/>
            <person name="Karl K.A."/>
            <person name="Vishwasrao H.D."/>
            <person name="Bailey C.H."/>
            <person name="Kandel E.R."/>
        </authorList>
    </citation>
    <scope>NUCLEOTIDE SEQUENCE</scope>
</reference>
<gene>
    <name evidence="8" type="primary">LOC100856793</name>
</gene>
<dbReference type="EMBL" id="FJ861324">
    <property type="protein sequence ID" value="ACZ37087.1"/>
    <property type="molecule type" value="mRNA"/>
</dbReference>
<sequence>MFPRTFPGLLISWAVILLSLQLLDASDSVLSLTEGSGDPEADDVLGSDPGCSFPCVSADREDTDRDVLEPEDNYDTDTEPVDQESENEVPRPDQSITSDMTSHHKGPNMTPQDKGQSDTEGLYFILKSNRQPVTWKEPTNGRAAHTSAKPGPVTSLGQDKNEVRKKRSFDFVESEPVCPFQSRWVPLTHARDVHNRLVHVIQPGNLNDSTAQWFRTVTCKEEDNQYEPSCPMCCRGIDSRRFHSMCRTTVTFVKAYGYEMTSTYQPVWPRIDDWHWIQVNASCTCNISPVHGRG</sequence>
<dbReference type="InterPro" id="IPR020408">
    <property type="entry name" value="Nerve_growth_factor-like"/>
</dbReference>
<reference evidence="6" key="1">
    <citation type="submission" date="2009-03" db="EMBL/GenBank/DDBJ databases">
        <title>Invertebrate Neurotrophin Signaling/Differentially Spliced and Processed Neurotrophin Isoforms and a Cognate Trk Receptor Mediate Synaptic Growth and Plasticity in Aplysia.</title>
        <authorList>
            <person name="Kassabov S.R."/>
            <person name="Choi Y.-B."/>
            <person name="Karl K.A."/>
            <person name="Vishwasrao H.D."/>
            <person name="Fiumara F."/>
            <person name="Bailey C.H."/>
            <person name="Kandel E.R."/>
        </authorList>
    </citation>
    <scope>NUCLEOTIDE SEQUENCE</scope>
    <source>
        <tissue evidence="6">CNS</tissue>
    </source>
</reference>
<keyword evidence="4 8" id="KW-0732">Signal</keyword>
<dbReference type="GO" id="GO:0007169">
    <property type="term" value="P:cell surface receptor protein tyrosine kinase signaling pathway"/>
    <property type="evidence" value="ECO:0007669"/>
    <property type="project" value="TreeGrafter"/>
</dbReference>
<feature type="compositionally biased region" description="Basic and acidic residues" evidence="3">
    <location>
        <begin position="58"/>
        <end position="68"/>
    </location>
</feature>
<dbReference type="PROSITE" id="PS50270">
    <property type="entry name" value="NGF_2"/>
    <property type="match status" value="1"/>
</dbReference>